<accession>A0A2P2JFW6</accession>
<evidence type="ECO:0000313" key="1">
    <source>
        <dbReference type="EMBL" id="MBW92345.1"/>
    </source>
</evidence>
<dbReference type="GO" id="GO:0009850">
    <property type="term" value="P:auxin metabolic process"/>
    <property type="evidence" value="ECO:0007669"/>
    <property type="project" value="TreeGrafter"/>
</dbReference>
<dbReference type="EMBL" id="GGEC01011862">
    <property type="protein sequence ID" value="MBW92345.1"/>
    <property type="molecule type" value="Transcribed_RNA"/>
</dbReference>
<dbReference type="InterPro" id="IPR002933">
    <property type="entry name" value="Peptidase_M20"/>
</dbReference>
<proteinExistence type="predicted"/>
<dbReference type="SUPFAM" id="SSF53187">
    <property type="entry name" value="Zn-dependent exopeptidases"/>
    <property type="match status" value="1"/>
</dbReference>
<dbReference type="GO" id="GO:0005783">
    <property type="term" value="C:endoplasmic reticulum"/>
    <property type="evidence" value="ECO:0007669"/>
    <property type="project" value="TreeGrafter"/>
</dbReference>
<dbReference type="Gene3D" id="3.40.630.10">
    <property type="entry name" value="Zn peptidases"/>
    <property type="match status" value="1"/>
</dbReference>
<sequence length="123" mass="13632">MEERHLPHPAMVNDEALYNQAKKVGEIMLGESNVQLTPVTMGAEDFSFFTQKMPSAIFVIGIKNETLQSHQPLHSPYFFIDEEAFPIGAAFNAAVAISYVDSHAMEDCGEEPHLFSAFEAKAI</sequence>
<dbReference type="AlphaFoldDB" id="A0A2P2JFW6"/>
<dbReference type="InterPro" id="IPR017439">
    <property type="entry name" value="Amidohydrolase"/>
</dbReference>
<name>A0A2P2JFW6_RHIMU</name>
<dbReference type="PANTHER" id="PTHR11014:SF108">
    <property type="entry name" value="IAA-AMINO ACID HYDROLASE ILR1"/>
    <property type="match status" value="1"/>
</dbReference>
<organism evidence="1">
    <name type="scientific">Rhizophora mucronata</name>
    <name type="common">Asiatic mangrove</name>
    <dbReference type="NCBI Taxonomy" id="61149"/>
    <lineage>
        <taxon>Eukaryota</taxon>
        <taxon>Viridiplantae</taxon>
        <taxon>Streptophyta</taxon>
        <taxon>Embryophyta</taxon>
        <taxon>Tracheophyta</taxon>
        <taxon>Spermatophyta</taxon>
        <taxon>Magnoliopsida</taxon>
        <taxon>eudicotyledons</taxon>
        <taxon>Gunneridae</taxon>
        <taxon>Pentapetalae</taxon>
        <taxon>rosids</taxon>
        <taxon>fabids</taxon>
        <taxon>Malpighiales</taxon>
        <taxon>Rhizophoraceae</taxon>
        <taxon>Rhizophora</taxon>
    </lineage>
</organism>
<protein>
    <submittedName>
        <fullName evidence="1">Uncharacterized protein</fullName>
    </submittedName>
</protein>
<dbReference type="PANTHER" id="PTHR11014">
    <property type="entry name" value="PEPTIDASE M20 FAMILY MEMBER"/>
    <property type="match status" value="1"/>
</dbReference>
<dbReference type="Pfam" id="PF01546">
    <property type="entry name" value="Peptidase_M20"/>
    <property type="match status" value="1"/>
</dbReference>
<reference evidence="1" key="1">
    <citation type="submission" date="2018-02" db="EMBL/GenBank/DDBJ databases">
        <title>Rhizophora mucronata_Transcriptome.</title>
        <authorList>
            <person name="Meera S.P."/>
            <person name="Sreeshan A."/>
            <person name="Augustine A."/>
        </authorList>
    </citation>
    <scope>NUCLEOTIDE SEQUENCE</scope>
    <source>
        <tissue evidence="1">Leaf</tissue>
    </source>
</reference>
<dbReference type="GO" id="GO:0010179">
    <property type="term" value="F:IAA-Ala conjugate hydrolase activity"/>
    <property type="evidence" value="ECO:0007669"/>
    <property type="project" value="TreeGrafter"/>
</dbReference>